<evidence type="ECO:0000256" key="1">
    <source>
        <dbReference type="SAM" id="Phobius"/>
    </source>
</evidence>
<dbReference type="OrthoDB" id="1347838at2"/>
<dbReference type="RefSeq" id="WP_013344109.1">
    <property type="nucleotide sequence ID" value="NC_014541.1"/>
</dbReference>
<dbReference type="Pfam" id="PF14163">
    <property type="entry name" value="SieB"/>
    <property type="match status" value="1"/>
</dbReference>
<protein>
    <recommendedName>
        <fullName evidence="4">Superinfection exclusion protein B</fullName>
    </recommendedName>
</protein>
<keyword evidence="3" id="KW-1185">Reference proteome</keyword>
<evidence type="ECO:0000313" key="2">
    <source>
        <dbReference type="EMBL" id="ADN74803.1"/>
    </source>
</evidence>
<evidence type="ECO:0000313" key="3">
    <source>
        <dbReference type="Proteomes" id="UP000006683"/>
    </source>
</evidence>
<evidence type="ECO:0008006" key="4">
    <source>
        <dbReference type="Google" id="ProtNLM"/>
    </source>
</evidence>
<sequence>MAQFLTLLRQLPVGPLCSQLALWLLLTCLALLWLPLSTLQSLYLQAWVAEQGFWLGLGVVASACYLLASALRLGVGELLSRQQQERRKQLVMEKLSVLDGGERAVLREFFLQSKSLVAMPLNHPAVEELKQAGVLEQVGGVEHYAIEGPVAPMKITTVARTRLTRQLLRLPEGTPSETQRAALLAARPEFANSLTRGRRHAA</sequence>
<dbReference type="GeneID" id="67180832"/>
<name>E1SQJ1_FERBD</name>
<dbReference type="InterPro" id="IPR025982">
    <property type="entry name" value="SieB"/>
</dbReference>
<feature type="transmembrane region" description="Helical" evidence="1">
    <location>
        <begin position="12"/>
        <end position="33"/>
    </location>
</feature>
<proteinExistence type="predicted"/>
<dbReference type="Proteomes" id="UP000006683">
    <property type="component" value="Chromosome"/>
</dbReference>
<keyword evidence="1" id="KW-1133">Transmembrane helix</keyword>
<accession>E1SQJ1</accession>
<dbReference type="AlphaFoldDB" id="E1SQJ1"/>
<dbReference type="KEGG" id="fbl:Fbal_0589"/>
<feature type="transmembrane region" description="Helical" evidence="1">
    <location>
        <begin position="53"/>
        <end position="79"/>
    </location>
</feature>
<dbReference type="eggNOG" id="ENOG50331H1">
    <property type="taxonomic scope" value="Bacteria"/>
</dbReference>
<keyword evidence="1" id="KW-0472">Membrane</keyword>
<dbReference type="HOGENOM" id="CLU_116739_0_0_6"/>
<organism evidence="2 3">
    <name type="scientific">Ferrimonas balearica (strain DSM 9799 / CCM 4581 / KCTC 23876 / PAT)</name>
    <dbReference type="NCBI Taxonomy" id="550540"/>
    <lineage>
        <taxon>Bacteria</taxon>
        <taxon>Pseudomonadati</taxon>
        <taxon>Pseudomonadota</taxon>
        <taxon>Gammaproteobacteria</taxon>
        <taxon>Alteromonadales</taxon>
        <taxon>Ferrimonadaceae</taxon>
        <taxon>Ferrimonas</taxon>
    </lineage>
</organism>
<gene>
    <name evidence="2" type="ordered locus">Fbal_0589</name>
</gene>
<reference evidence="2 3" key="1">
    <citation type="journal article" date="2010" name="Stand. Genomic Sci.">
        <title>Complete genome sequence of Ferrimonas balearica type strain (PAT).</title>
        <authorList>
            <person name="Nolan M."/>
            <person name="Sikorski J."/>
            <person name="Davenport K."/>
            <person name="Lucas S."/>
            <person name="Glavina Del Rio T."/>
            <person name="Tice H."/>
            <person name="Cheng J."/>
            <person name="Goodwin L."/>
            <person name="Pitluck S."/>
            <person name="Liolios K."/>
            <person name="Ivanova N."/>
            <person name="Mavromatis K."/>
            <person name="Ovchinnikova G."/>
            <person name="Pati A."/>
            <person name="Chen A."/>
            <person name="Palaniappan K."/>
            <person name="Land M."/>
            <person name="Hauser L."/>
            <person name="Chang Y."/>
            <person name="Jeffries C."/>
            <person name="Tapia R."/>
            <person name="Brettin T."/>
            <person name="Detter J."/>
            <person name="Han C."/>
            <person name="Yasawong M."/>
            <person name="Rohde M."/>
            <person name="Tindall B."/>
            <person name="Goker M."/>
            <person name="Woyke T."/>
            <person name="Bristow J."/>
            <person name="Eisen J."/>
            <person name="Markowitz V."/>
            <person name="Hugenholtz P."/>
            <person name="Kyrpides N."/>
            <person name="Klenk H."/>
            <person name="Lapidus A."/>
        </authorList>
    </citation>
    <scope>NUCLEOTIDE SEQUENCE [LARGE SCALE GENOMIC DNA]</scope>
    <source>
        <strain evidence="3">DSM 9799 / CCM 4581 / KCTC 23876 / PAT</strain>
    </source>
</reference>
<keyword evidence="1" id="KW-0812">Transmembrane</keyword>
<dbReference type="EMBL" id="CP002209">
    <property type="protein sequence ID" value="ADN74803.1"/>
    <property type="molecule type" value="Genomic_DNA"/>
</dbReference>